<name>A0ABW3CWH5_9FLAO</name>
<proteinExistence type="predicted"/>
<dbReference type="InterPro" id="IPR037185">
    <property type="entry name" value="EmrE-like"/>
</dbReference>
<dbReference type="Proteomes" id="UP001596978">
    <property type="component" value="Unassembled WGS sequence"/>
</dbReference>
<evidence type="ECO:0000313" key="3">
    <source>
        <dbReference type="Proteomes" id="UP001596978"/>
    </source>
</evidence>
<feature type="transmembrane region" description="Helical" evidence="1">
    <location>
        <begin position="240"/>
        <end position="261"/>
    </location>
</feature>
<dbReference type="EMBL" id="JBHTJH010000004">
    <property type="protein sequence ID" value="MFD0861865.1"/>
    <property type="molecule type" value="Genomic_DNA"/>
</dbReference>
<feature type="transmembrane region" description="Helical" evidence="1">
    <location>
        <begin position="116"/>
        <end position="133"/>
    </location>
</feature>
<feature type="transmembrane region" description="Helical" evidence="1">
    <location>
        <begin position="210"/>
        <end position="228"/>
    </location>
</feature>
<feature type="transmembrane region" description="Helical" evidence="1">
    <location>
        <begin position="177"/>
        <end position="198"/>
    </location>
</feature>
<keyword evidence="1" id="KW-1133">Transmembrane helix</keyword>
<evidence type="ECO:0000256" key="1">
    <source>
        <dbReference type="SAM" id="Phobius"/>
    </source>
</evidence>
<keyword evidence="1" id="KW-0472">Membrane</keyword>
<dbReference type="SUPFAM" id="SSF103481">
    <property type="entry name" value="Multidrug resistance efflux transporter EmrE"/>
    <property type="match status" value="2"/>
</dbReference>
<feature type="transmembrane region" description="Helical" evidence="1">
    <location>
        <begin position="145"/>
        <end position="165"/>
    </location>
</feature>
<keyword evidence="1" id="KW-0812">Transmembrane</keyword>
<protein>
    <submittedName>
        <fullName evidence="2">EamA/RhaT family transporter</fullName>
    </submittedName>
</protein>
<gene>
    <name evidence="2" type="ORF">ACFQ1M_06575</name>
</gene>
<keyword evidence="3" id="KW-1185">Reference proteome</keyword>
<feature type="transmembrane region" description="Helical" evidence="1">
    <location>
        <begin position="268"/>
        <end position="285"/>
    </location>
</feature>
<organism evidence="2 3">
    <name type="scientific">Sungkyunkwania multivorans</name>
    <dbReference type="NCBI Taxonomy" id="1173618"/>
    <lineage>
        <taxon>Bacteria</taxon>
        <taxon>Pseudomonadati</taxon>
        <taxon>Bacteroidota</taxon>
        <taxon>Flavobacteriia</taxon>
        <taxon>Flavobacteriales</taxon>
        <taxon>Flavobacteriaceae</taxon>
        <taxon>Sungkyunkwania</taxon>
    </lineage>
</organism>
<dbReference type="RefSeq" id="WP_386405688.1">
    <property type="nucleotide sequence ID" value="NZ_JBHTJH010000004.1"/>
</dbReference>
<accession>A0ABW3CWH5</accession>
<evidence type="ECO:0000313" key="2">
    <source>
        <dbReference type="EMBL" id="MFD0861865.1"/>
    </source>
</evidence>
<reference evidence="3" key="1">
    <citation type="journal article" date="2019" name="Int. J. Syst. Evol. Microbiol.">
        <title>The Global Catalogue of Microorganisms (GCM) 10K type strain sequencing project: providing services to taxonomists for standard genome sequencing and annotation.</title>
        <authorList>
            <consortium name="The Broad Institute Genomics Platform"/>
            <consortium name="The Broad Institute Genome Sequencing Center for Infectious Disease"/>
            <person name="Wu L."/>
            <person name="Ma J."/>
        </authorList>
    </citation>
    <scope>NUCLEOTIDE SEQUENCE [LARGE SCALE GENOMIC DNA]</scope>
    <source>
        <strain evidence="3">CCUG 62952</strain>
    </source>
</reference>
<feature type="transmembrane region" description="Helical" evidence="1">
    <location>
        <begin position="6"/>
        <end position="21"/>
    </location>
</feature>
<feature type="transmembrane region" description="Helical" evidence="1">
    <location>
        <begin position="28"/>
        <end position="47"/>
    </location>
</feature>
<sequence length="286" mass="31402">MIYLALSILISSSLFVIFKLFEKFNLDTLHCIIVNYIVACICGYLNYHGNTKVAEIPEQPWFLGTIALGFLFISVFNVMALTSQRNGLSVASVAGKMSVVIPVIFGVWAYDEHLGFVKILGILLALMAVYLTSIKESASFTKGNLLLPVLLFLGSGVIDTSIKYLETNYVPSDGIPLFSATIFAFAAIIGLAIITFQIIKGNFRFIGKNILGGIALGIPNYYSIYYLLKALQTKGLESSTLFTINNVAIVMLTTLFGLFIFKERLIPRNWLGIVIAIISIIIVTLA</sequence>
<comment type="caution">
    <text evidence="2">The sequence shown here is derived from an EMBL/GenBank/DDBJ whole genome shotgun (WGS) entry which is preliminary data.</text>
</comment>
<feature type="transmembrane region" description="Helical" evidence="1">
    <location>
        <begin position="88"/>
        <end position="110"/>
    </location>
</feature>
<feature type="transmembrane region" description="Helical" evidence="1">
    <location>
        <begin position="59"/>
        <end position="81"/>
    </location>
</feature>
<dbReference type="Gene3D" id="1.10.3730.20">
    <property type="match status" value="1"/>
</dbReference>